<reference evidence="2 3" key="1">
    <citation type="submission" date="2023-08" db="EMBL/GenBank/DDBJ databases">
        <authorList>
            <person name="Park J.-S."/>
        </authorList>
    </citation>
    <scope>NUCLEOTIDE SEQUENCE [LARGE SCALE GENOMIC DNA]</scope>
    <source>
        <strain evidence="2 3">2205SS18-9</strain>
    </source>
</reference>
<dbReference type="RefSeq" id="WP_305993334.1">
    <property type="nucleotide sequence ID" value="NZ_JAVAMP010000011.1"/>
</dbReference>
<evidence type="ECO:0000313" key="2">
    <source>
        <dbReference type="EMBL" id="MDP5276026.1"/>
    </source>
</evidence>
<dbReference type="InterPro" id="IPR016181">
    <property type="entry name" value="Acyl_CoA_acyltransferase"/>
</dbReference>
<gene>
    <name evidence="2" type="ORF">Q5Y73_18155</name>
</gene>
<dbReference type="GO" id="GO:0016746">
    <property type="term" value="F:acyltransferase activity"/>
    <property type="evidence" value="ECO:0007669"/>
    <property type="project" value="UniProtKB-KW"/>
</dbReference>
<dbReference type="PROSITE" id="PS51186">
    <property type="entry name" value="GNAT"/>
    <property type="match status" value="1"/>
</dbReference>
<dbReference type="CDD" id="cd04301">
    <property type="entry name" value="NAT_SF"/>
    <property type="match status" value="1"/>
</dbReference>
<protein>
    <submittedName>
        <fullName evidence="2">GNAT family N-acetyltransferase</fullName>
        <ecNumber evidence="2">2.3.1.-</ecNumber>
    </submittedName>
</protein>
<accession>A0ABT9J324</accession>
<comment type="caution">
    <text evidence="2">The sequence shown here is derived from an EMBL/GenBank/DDBJ whole genome shotgun (WGS) entry which is preliminary data.</text>
</comment>
<dbReference type="EMBL" id="JAVAMP010000011">
    <property type="protein sequence ID" value="MDP5276026.1"/>
    <property type="molecule type" value="Genomic_DNA"/>
</dbReference>
<keyword evidence="2" id="KW-0808">Transferase</keyword>
<dbReference type="Proteomes" id="UP001231941">
    <property type="component" value="Unassembled WGS sequence"/>
</dbReference>
<dbReference type="EC" id="2.3.1.-" evidence="2"/>
<name>A0ABT9J324_9BACL</name>
<dbReference type="PANTHER" id="PTHR31143">
    <property type="match status" value="1"/>
</dbReference>
<evidence type="ECO:0000259" key="1">
    <source>
        <dbReference type="PROSITE" id="PS51186"/>
    </source>
</evidence>
<sequence>MKELLEKDYNKILKLLDRGIQYPEVISIIEKNNPGTIFVDEIYEPKSALVWNQGMKGFYFLGDPESKLFLEHINEFMDHFIPKFLKERNISCFEGSGTTQEWDETIKKVFENKDLHSGKQRIYTWDYNSNIHQMKHFKYKIYSIRSMNHQSFFNWKYYERVLVSFWGSIDQLIEKGNCYYAVDGNKIIGICYSGFVTSNTKTIGIETDEKYRKQGVGYHLALHCIRDILQEGKMIWWDCMEENIGSGRLAEKLGFVKSQEYECYYSGL</sequence>
<keyword evidence="2" id="KW-0012">Acyltransferase</keyword>
<feature type="domain" description="N-acetyltransferase" evidence="1">
    <location>
        <begin position="142"/>
        <end position="268"/>
    </location>
</feature>
<dbReference type="InterPro" id="IPR000182">
    <property type="entry name" value="GNAT_dom"/>
</dbReference>
<dbReference type="Pfam" id="PF12746">
    <property type="entry name" value="GNAT_acetyltran"/>
    <property type="match status" value="1"/>
</dbReference>
<dbReference type="InterPro" id="IPR027365">
    <property type="entry name" value="GNAT_acetyltra_YdfB-like"/>
</dbReference>
<dbReference type="Gene3D" id="3.40.630.30">
    <property type="match status" value="1"/>
</dbReference>
<evidence type="ECO:0000313" key="3">
    <source>
        <dbReference type="Proteomes" id="UP001231941"/>
    </source>
</evidence>
<proteinExistence type="predicted"/>
<dbReference type="SUPFAM" id="SSF55729">
    <property type="entry name" value="Acyl-CoA N-acyltransferases (Nat)"/>
    <property type="match status" value="1"/>
</dbReference>
<organism evidence="2 3">
    <name type="scientific">Chengkuizengella axinellae</name>
    <dbReference type="NCBI Taxonomy" id="3064388"/>
    <lineage>
        <taxon>Bacteria</taxon>
        <taxon>Bacillati</taxon>
        <taxon>Bacillota</taxon>
        <taxon>Bacilli</taxon>
        <taxon>Bacillales</taxon>
        <taxon>Paenibacillaceae</taxon>
        <taxon>Chengkuizengella</taxon>
    </lineage>
</organism>
<dbReference type="PANTHER" id="PTHR31143:SF2">
    <property type="entry name" value="FR47-LIKE DOMAIN-CONTAINING PROTEIN-RELATED"/>
    <property type="match status" value="1"/>
</dbReference>
<keyword evidence="3" id="KW-1185">Reference proteome</keyword>